<sequence>INVVATINSEIDIQRLAEQLGELQHEELRRRVSFMNDIF</sequence>
<feature type="non-terminal residue" evidence="1">
    <location>
        <position position="1"/>
    </location>
</feature>
<dbReference type="AlphaFoldDB" id="A0A0F9QW06"/>
<comment type="caution">
    <text evidence="1">The sequence shown here is derived from an EMBL/GenBank/DDBJ whole genome shotgun (WGS) entry which is preliminary data.</text>
</comment>
<dbReference type="EMBL" id="LAZR01004357">
    <property type="protein sequence ID" value="KKN09348.1"/>
    <property type="molecule type" value="Genomic_DNA"/>
</dbReference>
<accession>A0A0F9QW06</accession>
<proteinExistence type="predicted"/>
<gene>
    <name evidence="1" type="ORF">LCGC14_1047380</name>
</gene>
<evidence type="ECO:0000313" key="1">
    <source>
        <dbReference type="EMBL" id="KKN09348.1"/>
    </source>
</evidence>
<reference evidence="1" key="1">
    <citation type="journal article" date="2015" name="Nature">
        <title>Complex archaea that bridge the gap between prokaryotes and eukaryotes.</title>
        <authorList>
            <person name="Spang A."/>
            <person name="Saw J.H."/>
            <person name="Jorgensen S.L."/>
            <person name="Zaremba-Niedzwiedzka K."/>
            <person name="Martijn J."/>
            <person name="Lind A.E."/>
            <person name="van Eijk R."/>
            <person name="Schleper C."/>
            <person name="Guy L."/>
            <person name="Ettema T.J."/>
        </authorList>
    </citation>
    <scope>NUCLEOTIDE SEQUENCE</scope>
</reference>
<name>A0A0F9QW06_9ZZZZ</name>
<protein>
    <submittedName>
        <fullName evidence="1">Uncharacterized protein</fullName>
    </submittedName>
</protein>
<organism evidence="1">
    <name type="scientific">marine sediment metagenome</name>
    <dbReference type="NCBI Taxonomy" id="412755"/>
    <lineage>
        <taxon>unclassified sequences</taxon>
        <taxon>metagenomes</taxon>
        <taxon>ecological metagenomes</taxon>
    </lineage>
</organism>